<dbReference type="Proteomes" id="UP001596203">
    <property type="component" value="Unassembled WGS sequence"/>
</dbReference>
<dbReference type="RefSeq" id="WP_377424237.1">
    <property type="nucleotide sequence ID" value="NZ_JBHSPR010000017.1"/>
</dbReference>
<proteinExistence type="predicted"/>
<dbReference type="InterPro" id="IPR036689">
    <property type="entry name" value="ESAT-6-like_sf"/>
</dbReference>
<dbReference type="SUPFAM" id="SSF140453">
    <property type="entry name" value="EsxAB dimer-like"/>
    <property type="match status" value="1"/>
</dbReference>
<accession>A0ABW1KC53</accession>
<gene>
    <name evidence="1" type="ORF">ACFP2T_20605</name>
</gene>
<keyword evidence="2" id="KW-1185">Reference proteome</keyword>
<sequence length="201" mass="21654">MDTGQVTAIIQAGFMLLAEAIKDVTGSPGELRAKADECSRCAQETTSTANSIRETITRLGQTWNGQAYDRCNQASTDLTEQLLNILRRDLEQESQRLNSAATALTEAKSAVEQQKQSFTSQANNIIQTMMREISSARALPSPKDRIMMMIAILKAVQAALSAKQSAQSASDATKNQLSSVLSTLFSSTSTSTSNQLVSTRG</sequence>
<evidence type="ECO:0000313" key="2">
    <source>
        <dbReference type="Proteomes" id="UP001596203"/>
    </source>
</evidence>
<comment type="caution">
    <text evidence="1">The sequence shown here is derived from an EMBL/GenBank/DDBJ whole genome shotgun (WGS) entry which is preliminary data.</text>
</comment>
<dbReference type="Pfam" id="PF06013">
    <property type="entry name" value="WXG100"/>
    <property type="match status" value="1"/>
</dbReference>
<dbReference type="Gene3D" id="1.10.287.1060">
    <property type="entry name" value="ESAT-6-like"/>
    <property type="match status" value="1"/>
</dbReference>
<reference evidence="2" key="1">
    <citation type="journal article" date="2019" name="Int. J. Syst. Evol. Microbiol.">
        <title>The Global Catalogue of Microorganisms (GCM) 10K type strain sequencing project: providing services to taxonomists for standard genome sequencing and annotation.</title>
        <authorList>
            <consortium name="The Broad Institute Genomics Platform"/>
            <consortium name="The Broad Institute Genome Sequencing Center for Infectious Disease"/>
            <person name="Wu L."/>
            <person name="Ma J."/>
        </authorList>
    </citation>
    <scope>NUCLEOTIDE SEQUENCE [LARGE SCALE GENOMIC DNA]</scope>
    <source>
        <strain evidence="2">ZS-35-S2</strain>
    </source>
</reference>
<protein>
    <submittedName>
        <fullName evidence="1">WXG100 family type VII secretion target</fullName>
    </submittedName>
</protein>
<organism evidence="1 2">
    <name type="scientific">Plantactinospora solaniradicis</name>
    <dbReference type="NCBI Taxonomy" id="1723736"/>
    <lineage>
        <taxon>Bacteria</taxon>
        <taxon>Bacillati</taxon>
        <taxon>Actinomycetota</taxon>
        <taxon>Actinomycetes</taxon>
        <taxon>Micromonosporales</taxon>
        <taxon>Micromonosporaceae</taxon>
        <taxon>Plantactinospora</taxon>
    </lineage>
</organism>
<dbReference type="InterPro" id="IPR010310">
    <property type="entry name" value="T7SS_ESAT-6-like"/>
</dbReference>
<name>A0ABW1KC53_9ACTN</name>
<evidence type="ECO:0000313" key="1">
    <source>
        <dbReference type="EMBL" id="MFC6018598.1"/>
    </source>
</evidence>
<dbReference type="EMBL" id="JBHSPR010000017">
    <property type="protein sequence ID" value="MFC6018598.1"/>
    <property type="molecule type" value="Genomic_DNA"/>
</dbReference>